<reference evidence="2" key="1">
    <citation type="submission" date="2015-11" db="EMBL/GenBank/DDBJ databases">
        <authorList>
            <consortium name="International Coturnix japonica Genome Analysis Consortium"/>
            <person name="Warren W."/>
            <person name="Burt D.W."/>
            <person name="Antin P.B."/>
            <person name="Lanford R."/>
            <person name="Gros J."/>
            <person name="Wilson R.K."/>
        </authorList>
    </citation>
    <scope>NUCLEOTIDE SEQUENCE [LARGE SCALE GENOMIC DNA]</scope>
</reference>
<sequence length="78" mass="8537">HAERHKALLCRRQGHGDSRRWPQRTKQRAPLGAGKPTLCSSNMVHRVQSPSVPPRAGGGDLLRGNRLGNGLLQQLQAV</sequence>
<evidence type="ECO:0000256" key="1">
    <source>
        <dbReference type="SAM" id="MobiDB-lite"/>
    </source>
</evidence>
<organism evidence="2 3">
    <name type="scientific">Coturnix japonica</name>
    <name type="common">Japanese quail</name>
    <name type="synonym">Coturnix coturnix japonica</name>
    <dbReference type="NCBI Taxonomy" id="93934"/>
    <lineage>
        <taxon>Eukaryota</taxon>
        <taxon>Metazoa</taxon>
        <taxon>Chordata</taxon>
        <taxon>Craniata</taxon>
        <taxon>Vertebrata</taxon>
        <taxon>Euteleostomi</taxon>
        <taxon>Archelosauria</taxon>
        <taxon>Archosauria</taxon>
        <taxon>Dinosauria</taxon>
        <taxon>Saurischia</taxon>
        <taxon>Theropoda</taxon>
        <taxon>Coelurosauria</taxon>
        <taxon>Aves</taxon>
        <taxon>Neognathae</taxon>
        <taxon>Galloanserae</taxon>
        <taxon>Galliformes</taxon>
        <taxon>Phasianidae</taxon>
        <taxon>Perdicinae</taxon>
        <taxon>Coturnix</taxon>
    </lineage>
</organism>
<reference evidence="2" key="3">
    <citation type="submission" date="2025-09" db="UniProtKB">
        <authorList>
            <consortium name="Ensembl"/>
        </authorList>
    </citation>
    <scope>IDENTIFICATION</scope>
</reference>
<accession>A0A8C2YCB6</accession>
<protein>
    <submittedName>
        <fullName evidence="2">Uncharacterized protein</fullName>
    </submittedName>
</protein>
<evidence type="ECO:0000313" key="2">
    <source>
        <dbReference type="Ensembl" id="ENSCJPP00005016173.1"/>
    </source>
</evidence>
<feature type="region of interest" description="Disordered" evidence="1">
    <location>
        <begin position="12"/>
        <end position="42"/>
    </location>
</feature>
<proteinExistence type="predicted"/>
<name>A0A8C2YCB6_COTJA</name>
<dbReference type="Ensembl" id="ENSCJPT00005022783.1">
    <property type="protein sequence ID" value="ENSCJPP00005016173.1"/>
    <property type="gene ID" value="ENSCJPG00005013308.1"/>
</dbReference>
<reference evidence="2" key="2">
    <citation type="submission" date="2025-08" db="UniProtKB">
        <authorList>
            <consortium name="Ensembl"/>
        </authorList>
    </citation>
    <scope>IDENTIFICATION</scope>
</reference>
<dbReference type="Proteomes" id="UP000694412">
    <property type="component" value="Chromosome 5"/>
</dbReference>
<dbReference type="AlphaFoldDB" id="A0A8C2YCB6"/>
<evidence type="ECO:0000313" key="3">
    <source>
        <dbReference type="Proteomes" id="UP000694412"/>
    </source>
</evidence>
<keyword evidence="3" id="KW-1185">Reference proteome</keyword>